<evidence type="ECO:0000256" key="4">
    <source>
        <dbReference type="ARBA" id="ARBA00022989"/>
    </source>
</evidence>
<evidence type="ECO:0000256" key="3">
    <source>
        <dbReference type="ARBA" id="ARBA00022692"/>
    </source>
</evidence>
<evidence type="ECO:0000313" key="8">
    <source>
        <dbReference type="Proteomes" id="UP000011513"/>
    </source>
</evidence>
<feature type="transmembrane region" description="Helical" evidence="6">
    <location>
        <begin position="90"/>
        <end position="109"/>
    </location>
</feature>
<sequence length="334" mass="34884">MTMGALRRLLPGLGVLLALGFLARGITAVVPLGSHLIVVIGLGVLVANTVGVPDWAVAGVDTHSLWLEAGIVLMGVTVALQQVVDAGLQVLFVVGIAVCVTVLTVEILARELFDIPEKIGSLLAAGSGICGVSAVAAVAGSIKPDQQQIAYAAATVLLFDAVTLVIYPLVGRLLGLPDVVFGIWAGTTMFSTGPVTAAGFAYSRTAGEWAVLVKLTRNALIGVVAIGYALYYSRRGATTATVENKWRYLWESFPKFIIGFVVLMLLGSAGLFSEPQIQTLDNASNWLFLVAFAGLGLSINIGELRESGITPVVVVSISLVLVSSLTLGALLYMF</sequence>
<evidence type="ECO:0000256" key="1">
    <source>
        <dbReference type="ARBA" id="ARBA00004651"/>
    </source>
</evidence>
<feature type="transmembrane region" description="Helical" evidence="6">
    <location>
        <begin position="179"/>
        <end position="203"/>
    </location>
</feature>
<accession>M0CZK7</accession>
<evidence type="ECO:0000256" key="2">
    <source>
        <dbReference type="ARBA" id="ARBA00022475"/>
    </source>
</evidence>
<dbReference type="AlphaFoldDB" id="M0CZK7"/>
<reference evidence="7 8" key="1">
    <citation type="journal article" date="2014" name="PLoS Genet.">
        <title>Phylogenetically driven sequencing of extremely halophilic archaea reveals strategies for static and dynamic osmo-response.</title>
        <authorList>
            <person name="Becker E.A."/>
            <person name="Seitzer P.M."/>
            <person name="Tritt A."/>
            <person name="Larsen D."/>
            <person name="Krusor M."/>
            <person name="Yao A.I."/>
            <person name="Wu D."/>
            <person name="Madern D."/>
            <person name="Eisen J.A."/>
            <person name="Darling A.E."/>
            <person name="Facciotti M.T."/>
        </authorList>
    </citation>
    <scope>NUCLEOTIDE SEQUENCE [LARGE SCALE GENOMIC DNA]</scope>
    <source>
        <strain evidence="7 8">JCM 14848</strain>
    </source>
</reference>
<dbReference type="Proteomes" id="UP000011513">
    <property type="component" value="Unassembled WGS sequence"/>
</dbReference>
<gene>
    <name evidence="7" type="ORF">C474_14179</name>
</gene>
<feature type="transmembrane region" description="Helical" evidence="6">
    <location>
        <begin position="215"/>
        <end position="232"/>
    </location>
</feature>
<feature type="transmembrane region" description="Helical" evidence="6">
    <location>
        <begin position="284"/>
        <end position="302"/>
    </location>
</feature>
<name>M0CZK7_HALPD</name>
<feature type="transmembrane region" description="Helical" evidence="6">
    <location>
        <begin position="253"/>
        <end position="272"/>
    </location>
</feature>
<dbReference type="InParanoid" id="M0CZK7"/>
<keyword evidence="5 6" id="KW-0472">Membrane</keyword>
<evidence type="ECO:0000256" key="5">
    <source>
        <dbReference type="ARBA" id="ARBA00023136"/>
    </source>
</evidence>
<dbReference type="PANTHER" id="PTHR30106">
    <property type="entry name" value="INNER MEMBRANE PROTEIN YEIH-RELATED"/>
    <property type="match status" value="1"/>
</dbReference>
<evidence type="ECO:0000256" key="6">
    <source>
        <dbReference type="SAM" id="Phobius"/>
    </source>
</evidence>
<comment type="subcellular location">
    <subcellularLocation>
        <location evidence="1">Cell membrane</location>
        <topology evidence="1">Multi-pass membrane protein</topology>
    </subcellularLocation>
</comment>
<comment type="caution">
    <text evidence="7">The sequence shown here is derived from an EMBL/GenBank/DDBJ whole genome shotgun (WGS) entry which is preliminary data.</text>
</comment>
<evidence type="ECO:0000313" key="7">
    <source>
        <dbReference type="EMBL" id="ELZ28650.1"/>
    </source>
</evidence>
<dbReference type="PANTHER" id="PTHR30106:SF1">
    <property type="entry name" value="UPF0324 MEMBRANE PROTEIN FN0533"/>
    <property type="match status" value="1"/>
</dbReference>
<protein>
    <recommendedName>
        <fullName evidence="9">Sulfate exporter family transporter</fullName>
    </recommendedName>
</protein>
<feature type="transmembrane region" description="Helical" evidence="6">
    <location>
        <begin position="309"/>
        <end position="333"/>
    </location>
</feature>
<keyword evidence="2" id="KW-1003">Cell membrane</keyword>
<evidence type="ECO:0008006" key="9">
    <source>
        <dbReference type="Google" id="ProtNLM"/>
    </source>
</evidence>
<dbReference type="Pfam" id="PF03601">
    <property type="entry name" value="Cons_hypoth698"/>
    <property type="match status" value="1"/>
</dbReference>
<keyword evidence="8" id="KW-1185">Reference proteome</keyword>
<dbReference type="eggNOG" id="arCOG03873">
    <property type="taxonomic scope" value="Archaea"/>
</dbReference>
<proteinExistence type="predicted"/>
<dbReference type="GO" id="GO:0005886">
    <property type="term" value="C:plasma membrane"/>
    <property type="evidence" value="ECO:0007669"/>
    <property type="project" value="UniProtKB-SubCell"/>
</dbReference>
<organism evidence="7 8">
    <name type="scientific">Halogeometricum pallidum JCM 14848</name>
    <dbReference type="NCBI Taxonomy" id="1227487"/>
    <lineage>
        <taxon>Archaea</taxon>
        <taxon>Methanobacteriati</taxon>
        <taxon>Methanobacteriota</taxon>
        <taxon>Stenosarchaea group</taxon>
        <taxon>Halobacteria</taxon>
        <taxon>Halobacteriales</taxon>
        <taxon>Haloferacaceae</taxon>
        <taxon>Halogeometricum</taxon>
    </lineage>
</organism>
<keyword evidence="4 6" id="KW-1133">Transmembrane helix</keyword>
<feature type="transmembrane region" description="Helical" evidence="6">
    <location>
        <begin position="35"/>
        <end position="53"/>
    </location>
</feature>
<dbReference type="InterPro" id="IPR018383">
    <property type="entry name" value="UPF0324_pro"/>
</dbReference>
<feature type="transmembrane region" description="Helical" evidence="6">
    <location>
        <begin position="121"/>
        <end position="142"/>
    </location>
</feature>
<feature type="transmembrane region" description="Helical" evidence="6">
    <location>
        <begin position="148"/>
        <end position="167"/>
    </location>
</feature>
<dbReference type="EMBL" id="AOIV01000036">
    <property type="protein sequence ID" value="ELZ28650.1"/>
    <property type="molecule type" value="Genomic_DNA"/>
</dbReference>
<keyword evidence="3 6" id="KW-0812">Transmembrane</keyword>
<feature type="transmembrane region" description="Helical" evidence="6">
    <location>
        <begin position="65"/>
        <end position="84"/>
    </location>
</feature>